<dbReference type="Pfam" id="PF00034">
    <property type="entry name" value="Cytochrom_C"/>
    <property type="match status" value="1"/>
</dbReference>
<dbReference type="PANTHER" id="PTHR35008:SF8">
    <property type="entry name" value="ALCOHOL DEHYDROGENASE CYTOCHROME C SUBUNIT"/>
    <property type="match status" value="1"/>
</dbReference>
<accession>A0A2U2CGE9</accession>
<evidence type="ECO:0000256" key="3">
    <source>
        <dbReference type="ARBA" id="ARBA00023004"/>
    </source>
</evidence>
<evidence type="ECO:0000259" key="5">
    <source>
        <dbReference type="PROSITE" id="PS51007"/>
    </source>
</evidence>
<keyword evidence="3 4" id="KW-0408">Iron</keyword>
<dbReference type="GeneID" id="94364038"/>
<name>A0A2U2CGE9_9RHOB</name>
<keyword evidence="1 4" id="KW-0349">Heme</keyword>
<proteinExistence type="predicted"/>
<evidence type="ECO:0000313" key="6">
    <source>
        <dbReference type="EMBL" id="PWE30921.1"/>
    </source>
</evidence>
<evidence type="ECO:0000256" key="1">
    <source>
        <dbReference type="ARBA" id="ARBA00022617"/>
    </source>
</evidence>
<dbReference type="Proteomes" id="UP000244940">
    <property type="component" value="Unassembled WGS sequence"/>
</dbReference>
<protein>
    <submittedName>
        <fullName evidence="6">Diacylglycerol kinase</fullName>
    </submittedName>
</protein>
<dbReference type="InterPro" id="IPR036909">
    <property type="entry name" value="Cyt_c-like_dom_sf"/>
</dbReference>
<keyword evidence="6" id="KW-0418">Kinase</keyword>
<evidence type="ECO:0000256" key="2">
    <source>
        <dbReference type="ARBA" id="ARBA00022723"/>
    </source>
</evidence>
<dbReference type="PANTHER" id="PTHR35008">
    <property type="entry name" value="BLL4482 PROTEIN-RELATED"/>
    <property type="match status" value="1"/>
</dbReference>
<keyword evidence="2 4" id="KW-0479">Metal-binding</keyword>
<feature type="domain" description="Cytochrome c" evidence="5">
    <location>
        <begin position="42"/>
        <end position="154"/>
    </location>
</feature>
<dbReference type="RefSeq" id="WP_109531999.1">
    <property type="nucleotide sequence ID" value="NZ_QEYD01000002.1"/>
</dbReference>
<gene>
    <name evidence="6" type="ORF">C4N9_03975</name>
</gene>
<dbReference type="AlphaFoldDB" id="A0A2U2CGE9"/>
<dbReference type="PROSITE" id="PS51007">
    <property type="entry name" value="CYTC"/>
    <property type="match status" value="2"/>
</dbReference>
<dbReference type="InterPro" id="IPR051459">
    <property type="entry name" value="Cytochrome_c-type_DH"/>
</dbReference>
<evidence type="ECO:0000256" key="4">
    <source>
        <dbReference type="PROSITE-ProRule" id="PRU00433"/>
    </source>
</evidence>
<feature type="domain" description="Cytochrome c" evidence="5">
    <location>
        <begin position="195"/>
        <end position="299"/>
    </location>
</feature>
<keyword evidence="7" id="KW-1185">Reference proteome</keyword>
<dbReference type="EMBL" id="QEYD01000002">
    <property type="protein sequence ID" value="PWE30921.1"/>
    <property type="molecule type" value="Genomic_DNA"/>
</dbReference>
<organism evidence="6 7">
    <name type="scientific">Pararhodobacter marinus</name>
    <dbReference type="NCBI Taxonomy" id="2184063"/>
    <lineage>
        <taxon>Bacteria</taxon>
        <taxon>Pseudomonadati</taxon>
        <taxon>Pseudomonadota</taxon>
        <taxon>Alphaproteobacteria</taxon>
        <taxon>Rhodobacterales</taxon>
        <taxon>Paracoccaceae</taxon>
        <taxon>Pararhodobacter</taxon>
    </lineage>
</organism>
<reference evidence="6 7" key="1">
    <citation type="submission" date="2018-05" db="EMBL/GenBank/DDBJ databases">
        <title>Pararhodobacter marina sp. nov., isolated from deep-sea water of the Indian Ocean.</title>
        <authorList>
            <person name="Lai Q.Sr."/>
            <person name="Liu X."/>
            <person name="Shao Z."/>
        </authorList>
    </citation>
    <scope>NUCLEOTIDE SEQUENCE [LARGE SCALE GENOMIC DNA]</scope>
    <source>
        <strain evidence="6 7">CIC4N-9</strain>
    </source>
</reference>
<dbReference type="SUPFAM" id="SSF46626">
    <property type="entry name" value="Cytochrome c"/>
    <property type="match status" value="2"/>
</dbReference>
<dbReference type="Gene3D" id="1.10.760.10">
    <property type="entry name" value="Cytochrome c-like domain"/>
    <property type="match status" value="2"/>
</dbReference>
<comment type="caution">
    <text evidence="6">The sequence shown here is derived from an EMBL/GenBank/DDBJ whole genome shotgun (WGS) entry which is preliminary data.</text>
</comment>
<dbReference type="GO" id="GO:0046872">
    <property type="term" value="F:metal ion binding"/>
    <property type="evidence" value="ECO:0007669"/>
    <property type="project" value="UniProtKB-KW"/>
</dbReference>
<keyword evidence="6" id="KW-0808">Transferase</keyword>
<dbReference type="OrthoDB" id="9811281at2"/>
<dbReference type="GO" id="GO:0020037">
    <property type="term" value="F:heme binding"/>
    <property type="evidence" value="ECO:0007669"/>
    <property type="project" value="InterPro"/>
</dbReference>
<evidence type="ECO:0000313" key="7">
    <source>
        <dbReference type="Proteomes" id="UP000244940"/>
    </source>
</evidence>
<dbReference type="GO" id="GO:0009055">
    <property type="term" value="F:electron transfer activity"/>
    <property type="evidence" value="ECO:0007669"/>
    <property type="project" value="InterPro"/>
</dbReference>
<dbReference type="InterPro" id="IPR009056">
    <property type="entry name" value="Cyt_c-like_dom"/>
</dbReference>
<sequence>MIGRLAGGVAVLAVLAGGAFWMLTQPASLSDETLAALSAHDADAQAGEAVFWAAGCASCHSAPDLAPGAAPEARMVLTGGRSFPSDFGTFYAPNISPDPEHGIGDWTLPQFAHAVMQGVSPEGAHYYPAFPYTTYIHATPGDIADLWAFWQTLPADATPSRAHDVGFPFSFRRGLGLWKRFNLHDDYATPAFDDAELARGQYLVEALGHCAECHTPRDALGGLERGQWLAGAPNPAGEGRIPALPPEGWSAFDIAAYLETGFTPEFDTAGGEMADVIDNMSRIAAPDRAAIAAYLVALRSSPNP</sequence>
<dbReference type="GO" id="GO:0016301">
    <property type="term" value="F:kinase activity"/>
    <property type="evidence" value="ECO:0007669"/>
    <property type="project" value="UniProtKB-KW"/>
</dbReference>